<dbReference type="PANTHER" id="PTHR14226">
    <property type="entry name" value="NEUROPATHY TARGET ESTERASE/SWISS CHEESE D.MELANOGASTER"/>
    <property type="match status" value="1"/>
</dbReference>
<dbReference type="InterPro" id="IPR016035">
    <property type="entry name" value="Acyl_Trfase/lysoPLipase"/>
</dbReference>
<dbReference type="AlphaFoldDB" id="A0A918IS22"/>
<reference evidence="6" key="1">
    <citation type="journal article" date="2014" name="Int. J. Syst. Evol. Microbiol.">
        <title>Complete genome sequence of Corynebacterium casei LMG S-19264T (=DSM 44701T), isolated from a smear-ripened cheese.</title>
        <authorList>
            <consortium name="US DOE Joint Genome Institute (JGI-PGF)"/>
            <person name="Walter F."/>
            <person name="Albersmeier A."/>
            <person name="Kalinowski J."/>
            <person name="Ruckert C."/>
        </authorList>
    </citation>
    <scope>NUCLEOTIDE SEQUENCE</scope>
    <source>
        <strain evidence="6">KCTC 12113</strain>
    </source>
</reference>
<dbReference type="EMBL" id="BMWP01000006">
    <property type="protein sequence ID" value="GGW28560.1"/>
    <property type="molecule type" value="Genomic_DNA"/>
</dbReference>
<evidence type="ECO:0000256" key="3">
    <source>
        <dbReference type="ARBA" id="ARBA00023098"/>
    </source>
</evidence>
<keyword evidence="1 4" id="KW-0378">Hydrolase</keyword>
<name>A0A918IS22_9FLAO</name>
<dbReference type="InterPro" id="IPR043864">
    <property type="entry name" value="Omp85-like_dom"/>
</dbReference>
<dbReference type="Proteomes" id="UP000634668">
    <property type="component" value="Unassembled WGS sequence"/>
</dbReference>
<keyword evidence="3 4" id="KW-0443">Lipid metabolism</keyword>
<evidence type="ECO:0000259" key="5">
    <source>
        <dbReference type="PROSITE" id="PS51635"/>
    </source>
</evidence>
<dbReference type="GO" id="GO:0016042">
    <property type="term" value="P:lipid catabolic process"/>
    <property type="evidence" value="ECO:0007669"/>
    <property type="project" value="UniProtKB-UniRule"/>
</dbReference>
<evidence type="ECO:0000256" key="2">
    <source>
        <dbReference type="ARBA" id="ARBA00022963"/>
    </source>
</evidence>
<evidence type="ECO:0000256" key="4">
    <source>
        <dbReference type="PROSITE-ProRule" id="PRU01161"/>
    </source>
</evidence>
<feature type="short sequence motif" description="GXSXG" evidence="4">
    <location>
        <begin position="50"/>
        <end position="54"/>
    </location>
</feature>
<dbReference type="Pfam" id="PF01734">
    <property type="entry name" value="Patatin"/>
    <property type="match status" value="1"/>
</dbReference>
<reference evidence="6" key="2">
    <citation type="submission" date="2020-09" db="EMBL/GenBank/DDBJ databases">
        <authorList>
            <person name="Sun Q."/>
            <person name="Kim S."/>
        </authorList>
    </citation>
    <scope>NUCLEOTIDE SEQUENCE</scope>
    <source>
        <strain evidence="6">KCTC 12113</strain>
    </source>
</reference>
<dbReference type="PANTHER" id="PTHR14226:SF76">
    <property type="entry name" value="NTE FAMILY PROTEIN RSSA"/>
    <property type="match status" value="1"/>
</dbReference>
<accession>A0A918IS22</accession>
<gene>
    <name evidence="6" type="ORF">GCM10007383_12420</name>
</gene>
<dbReference type="SUPFAM" id="SSF52151">
    <property type="entry name" value="FabD/lysophospholipase-like"/>
    <property type="match status" value="1"/>
</dbReference>
<dbReference type="PROSITE" id="PS51635">
    <property type="entry name" value="PNPLA"/>
    <property type="match status" value="1"/>
</dbReference>
<keyword evidence="7" id="KW-1185">Reference proteome</keyword>
<organism evidence="6 7">
    <name type="scientific">Arenibacter certesii</name>
    <dbReference type="NCBI Taxonomy" id="228955"/>
    <lineage>
        <taxon>Bacteria</taxon>
        <taxon>Pseudomonadati</taxon>
        <taxon>Bacteroidota</taxon>
        <taxon>Flavobacteriia</taxon>
        <taxon>Flavobacteriales</taxon>
        <taxon>Flavobacteriaceae</taxon>
        <taxon>Arenibacter</taxon>
    </lineage>
</organism>
<dbReference type="InterPro" id="IPR002641">
    <property type="entry name" value="PNPLA_dom"/>
</dbReference>
<comment type="caution">
    <text evidence="6">The sequence shown here is derived from an EMBL/GenBank/DDBJ whole genome shotgun (WGS) entry which is preliminary data.</text>
</comment>
<dbReference type="Pfam" id="PF19143">
    <property type="entry name" value="Omp85_2"/>
    <property type="match status" value="1"/>
</dbReference>
<dbReference type="Gene3D" id="2.40.160.50">
    <property type="entry name" value="membrane protein fhac: a member of the omp85/tpsb transporter family"/>
    <property type="match status" value="1"/>
</dbReference>
<dbReference type="Gene3D" id="3.40.1090.10">
    <property type="entry name" value="Cytosolic phospholipase A2 catalytic domain"/>
    <property type="match status" value="2"/>
</dbReference>
<evidence type="ECO:0000256" key="1">
    <source>
        <dbReference type="ARBA" id="ARBA00022801"/>
    </source>
</evidence>
<feature type="active site" description="Proton acceptor" evidence="4">
    <location>
        <position position="196"/>
    </location>
</feature>
<feature type="domain" description="PNPLA" evidence="5">
    <location>
        <begin position="19"/>
        <end position="209"/>
    </location>
</feature>
<dbReference type="InterPro" id="IPR050301">
    <property type="entry name" value="NTE"/>
</dbReference>
<dbReference type="GO" id="GO:0016787">
    <property type="term" value="F:hydrolase activity"/>
    <property type="evidence" value="ECO:0007669"/>
    <property type="project" value="UniProtKB-UniRule"/>
</dbReference>
<evidence type="ECO:0000313" key="6">
    <source>
        <dbReference type="EMBL" id="GGW28560.1"/>
    </source>
</evidence>
<dbReference type="CDD" id="cd07205">
    <property type="entry name" value="Pat_PNPLA6_PNPLA7_NTE1_like"/>
    <property type="match status" value="1"/>
</dbReference>
<feature type="short sequence motif" description="DGA/G" evidence="4">
    <location>
        <begin position="196"/>
        <end position="198"/>
    </location>
</feature>
<feature type="short sequence motif" description="GXGXXG" evidence="4">
    <location>
        <begin position="23"/>
        <end position="28"/>
    </location>
</feature>
<protein>
    <submittedName>
        <fullName evidence="6">Patatin</fullName>
    </submittedName>
</protein>
<evidence type="ECO:0000313" key="7">
    <source>
        <dbReference type="Proteomes" id="UP000634668"/>
    </source>
</evidence>
<sequence>MWAAPQTSVSQDKKPKVALVLSGGGAKGIAHIPTLQMLDSLNIVPDLVVGNSMGSIVGALYAMGYSGDSIATIAKNARWDDLIGGGVSLGDVSAEEKFEFRRYLVEFNWADGNLKLGNFLLNDQNLRDFISSFTYPVYNMDNFDDLAIPYRAVATDIVNGREVILDKGSLGFAMRASMSIPGVFSPVRYKETLLVDGGLMNNFPVDIAKDMGADIIIGSDVGGGMATKEKLNSFSSLMFQAGMMTSNLKNPQNRELCDILIDHTPNLSYSTADFLRSNIIYEEGKIAVHQNLNSLIALSERLKNYEQRPHKLPVIEKQLSLDTIAYHGISENNLALVRARTNIRANTPYSITDIMDGVNRAMGTTIFSQITYNPIIYGDKLQLHLNGIERSQHQVKGSLHYDGDNGVGVIANYTGRNIIGNASRSLVTIDIADQPKFRVQHQKNFGHDRDWWWRTEAFGQKLRQKVFVGGKYADDIRYRYFNFDNQFNRNLSSLRSYVGLGLKFHNTRLRPTIDSELKDNVLQISKYRNNDTELYAHYRYNSMNDVHFAKQGAILKGYLGRSLHNNLEVISSDPTVKDVNGSTNEYTRIGLDYEKRFRLNHRSVGILGLSGHFIFEDAQSGDDLSFSELGLNSKYFLGGNSYNPGNDNFVFPGLHQGELSVTQFAKFKLGLQVNALNKVYITPHIDMASVGFGRFNEYLEDAFIPKGSWPDSTEPSILMSAGTTFSYNSILGPINFDISWVNSTDRVRFFIGIGYQFNASD</sequence>
<feature type="active site" description="Nucleophile" evidence="4">
    <location>
        <position position="52"/>
    </location>
</feature>
<proteinExistence type="predicted"/>
<keyword evidence="2 4" id="KW-0442">Lipid degradation</keyword>